<evidence type="ECO:0000256" key="1">
    <source>
        <dbReference type="ARBA" id="ARBA00001933"/>
    </source>
</evidence>
<evidence type="ECO:0008006" key="10">
    <source>
        <dbReference type="Google" id="ProtNLM"/>
    </source>
</evidence>
<dbReference type="InterPro" id="IPR015422">
    <property type="entry name" value="PyrdxlP-dep_Trfase_small"/>
</dbReference>
<accession>A0ABQ3LI69</accession>
<sequence length="590" mass="65492">MHDRTHAAAAIAHAASTESDGETQSSAARSPKWAKYHAKMAGEFPSPFRGDDDPLARQINTFVEKLDMLRPEKGGPAFLGKNPALTYAYPDVKNITVPQAMGDLDQVLDDVVKLFEGAPNWGNPLTMCNVIPQSNTAAVVASMLSQVFSANILEGEYAWNVHRAELETAGMVANMFGWTPVNSGAIYTYGGGGCWTYGLKYGLTRVLKDSRNKGVRTDAKVICSQQAHYVQQNATDWLGLGMDNIVHVRTDVATNQMDLGHLEELLTDFAARGIPVATVVCTMGTTDASAFDPIALVREVMDRHPNPAGFGKAVLYADAVVGWSWVYFKDYDFDANPLEFSDRILPVLRRNGEAMRALEHADCVGIDFHKVGWAPYVSSCFLYRDATEFESIHRRGADAYLQARTPYNPMYYTLEVSRTASGSLAGWATLKYFGKEGMQAILGGILETKYYLYDLIRSHPDMVCVNPDDTGLITLFRVYPKDIDAQVQFGRELSDPALRSDLIKHNHLTEAVGNKLFEWFRSGKQIDGKYTPYMSFSTGFRATTYNRDGTDDEAVVYALKSFPMNVFITPETMQWALHCVAAARDEVLER</sequence>
<proteinExistence type="inferred from homology"/>
<dbReference type="InterPro" id="IPR015421">
    <property type="entry name" value="PyrdxlP-dep_Trfase_major"/>
</dbReference>
<comment type="caution">
    <text evidence="8">The sequence shown here is derived from an EMBL/GenBank/DDBJ whole genome shotgun (WGS) entry which is preliminary data.</text>
</comment>
<feature type="region of interest" description="Disordered" evidence="7">
    <location>
        <begin position="1"/>
        <end position="32"/>
    </location>
</feature>
<evidence type="ECO:0000256" key="4">
    <source>
        <dbReference type="ARBA" id="ARBA00022898"/>
    </source>
</evidence>
<keyword evidence="9" id="KW-1185">Reference proteome</keyword>
<dbReference type="Gene3D" id="3.40.640.10">
    <property type="entry name" value="Type I PLP-dependent aspartate aminotransferase-like (Major domain)"/>
    <property type="match status" value="1"/>
</dbReference>
<dbReference type="SUPFAM" id="SSF53383">
    <property type="entry name" value="PLP-dependent transferases"/>
    <property type="match status" value="1"/>
</dbReference>
<gene>
    <name evidence="8" type="ORF">GCM10008023_20690</name>
</gene>
<evidence type="ECO:0000313" key="9">
    <source>
        <dbReference type="Proteomes" id="UP000652430"/>
    </source>
</evidence>
<dbReference type="EMBL" id="BNAQ01000002">
    <property type="protein sequence ID" value="GHH16556.1"/>
    <property type="molecule type" value="Genomic_DNA"/>
</dbReference>
<keyword evidence="5 6" id="KW-0456">Lyase</keyword>
<evidence type="ECO:0000256" key="7">
    <source>
        <dbReference type="SAM" id="MobiDB-lite"/>
    </source>
</evidence>
<dbReference type="InterPro" id="IPR002129">
    <property type="entry name" value="PyrdxlP-dep_de-COase"/>
</dbReference>
<dbReference type="PANTHER" id="PTHR45677">
    <property type="entry name" value="GLUTAMATE DECARBOXYLASE-RELATED"/>
    <property type="match status" value="1"/>
</dbReference>
<comment type="similarity">
    <text evidence="2 6">Belongs to the group II decarboxylase family.</text>
</comment>
<dbReference type="PANTHER" id="PTHR45677:SF8">
    <property type="entry name" value="CYSTEINE SULFINIC ACID DECARBOXYLASE"/>
    <property type="match status" value="1"/>
</dbReference>
<dbReference type="RefSeq" id="WP_189676160.1">
    <property type="nucleotide sequence ID" value="NZ_BNAQ01000002.1"/>
</dbReference>
<dbReference type="Gene3D" id="3.90.1150.10">
    <property type="entry name" value="Aspartate Aminotransferase, domain 1"/>
    <property type="match status" value="1"/>
</dbReference>
<dbReference type="InterPro" id="IPR015424">
    <property type="entry name" value="PyrdxlP-dep_Trfase"/>
</dbReference>
<evidence type="ECO:0000313" key="8">
    <source>
        <dbReference type="EMBL" id="GHH16556.1"/>
    </source>
</evidence>
<keyword evidence="3" id="KW-0210">Decarboxylase</keyword>
<comment type="cofactor">
    <cofactor evidence="1 6">
        <name>pyridoxal 5'-phosphate</name>
        <dbReference type="ChEBI" id="CHEBI:597326"/>
    </cofactor>
</comment>
<feature type="compositionally biased region" description="Polar residues" evidence="7">
    <location>
        <begin position="16"/>
        <end position="28"/>
    </location>
</feature>
<name>A0ABQ3LI69_9SPHN</name>
<evidence type="ECO:0000256" key="2">
    <source>
        <dbReference type="ARBA" id="ARBA00009533"/>
    </source>
</evidence>
<organism evidence="8 9">
    <name type="scientific">Sphingomonas glacialis</name>
    <dbReference type="NCBI Taxonomy" id="658225"/>
    <lineage>
        <taxon>Bacteria</taxon>
        <taxon>Pseudomonadati</taxon>
        <taxon>Pseudomonadota</taxon>
        <taxon>Alphaproteobacteria</taxon>
        <taxon>Sphingomonadales</taxon>
        <taxon>Sphingomonadaceae</taxon>
        <taxon>Sphingomonas</taxon>
    </lineage>
</organism>
<protein>
    <recommendedName>
        <fullName evidence="10">Aspartate aminotransferase family protein</fullName>
    </recommendedName>
</protein>
<keyword evidence="4 6" id="KW-0663">Pyridoxal phosphate</keyword>
<dbReference type="Proteomes" id="UP000652430">
    <property type="component" value="Unassembled WGS sequence"/>
</dbReference>
<evidence type="ECO:0000256" key="6">
    <source>
        <dbReference type="RuleBase" id="RU000382"/>
    </source>
</evidence>
<evidence type="ECO:0000256" key="3">
    <source>
        <dbReference type="ARBA" id="ARBA00022793"/>
    </source>
</evidence>
<dbReference type="Pfam" id="PF00282">
    <property type="entry name" value="Pyridoxal_deC"/>
    <property type="match status" value="1"/>
</dbReference>
<evidence type="ECO:0000256" key="5">
    <source>
        <dbReference type="ARBA" id="ARBA00023239"/>
    </source>
</evidence>
<reference evidence="9" key="1">
    <citation type="journal article" date="2019" name="Int. J. Syst. Evol. Microbiol.">
        <title>The Global Catalogue of Microorganisms (GCM) 10K type strain sequencing project: providing services to taxonomists for standard genome sequencing and annotation.</title>
        <authorList>
            <consortium name="The Broad Institute Genomics Platform"/>
            <consortium name="The Broad Institute Genome Sequencing Center for Infectious Disease"/>
            <person name="Wu L."/>
            <person name="Ma J."/>
        </authorList>
    </citation>
    <scope>NUCLEOTIDE SEQUENCE [LARGE SCALE GENOMIC DNA]</scope>
    <source>
        <strain evidence="9">CGMCC 1.8957</strain>
    </source>
</reference>